<keyword evidence="4" id="KW-1185">Reference proteome</keyword>
<dbReference type="RefSeq" id="WP_023587501.1">
    <property type="nucleotide sequence ID" value="NZ_ASHX02000001.1"/>
</dbReference>
<keyword evidence="2" id="KW-0812">Transmembrane</keyword>
<keyword evidence="2" id="KW-1133">Transmembrane helix</keyword>
<evidence type="ECO:0000256" key="1">
    <source>
        <dbReference type="SAM" id="MobiDB-lite"/>
    </source>
</evidence>
<evidence type="ECO:0000313" key="4">
    <source>
        <dbReference type="Proteomes" id="UP000095329"/>
    </source>
</evidence>
<dbReference type="STRING" id="1306406.J116_012960"/>
<name>A0A1D3DSF3_9ACTN</name>
<feature type="compositionally biased region" description="Low complexity" evidence="1">
    <location>
        <begin position="95"/>
        <end position="111"/>
    </location>
</feature>
<feature type="transmembrane region" description="Helical" evidence="2">
    <location>
        <begin position="59"/>
        <end position="76"/>
    </location>
</feature>
<accession>A0A1D3DSF3</accession>
<gene>
    <name evidence="3" type="ORF">J116_012960</name>
</gene>
<proteinExistence type="predicted"/>
<dbReference type="OrthoDB" id="3209305at2"/>
<dbReference type="eggNOG" id="ENOG5033DYY">
    <property type="taxonomic scope" value="Bacteria"/>
</dbReference>
<sequence>MSFGDEYEGGSGRGRGGRGGTGRTRTRLPEHEAADEYGDGFGDGFGGPARRPPRTSRSLVTVVGVVVLLIAAIAFANRSGDGDTDGGGTAKAPREGAAPTAATGTKPVTGKNGTIPAGFAQDEQGAQSAAANYAVALGSAEMFDKAKRDEILSTVIAPSRLQHYQSTLDRAYTPSFYENVGLKPDGTVPEGFSFISRTVPIGTKIISLNGSRATVEVWCAGLFGLAGEGSTKPVTNGWYTITMELQWADSDWRTVNYSQKEGPAPVGGDTRASSAEEISDAVTGFGGFTYAR</sequence>
<evidence type="ECO:0000313" key="3">
    <source>
        <dbReference type="EMBL" id="OEJ95259.1"/>
    </source>
</evidence>
<feature type="compositionally biased region" description="Gly residues" evidence="1">
    <location>
        <begin position="9"/>
        <end position="22"/>
    </location>
</feature>
<comment type="caution">
    <text evidence="3">The sequence shown here is derived from an EMBL/GenBank/DDBJ whole genome shotgun (WGS) entry which is preliminary data.</text>
</comment>
<protein>
    <submittedName>
        <fullName evidence="3">Uncharacterized protein</fullName>
    </submittedName>
</protein>
<reference evidence="3 4" key="1">
    <citation type="journal article" date="2013" name="Genome Announc.">
        <title>Genome Sequence of Streptomyces violaceusniger Strain SPC6, a Halotolerant Streptomycete That Exhibits Rapid Growth and Development.</title>
        <authorList>
            <person name="Chen X."/>
            <person name="Zhang B."/>
            <person name="Zhang W."/>
            <person name="Wu X."/>
            <person name="Zhang M."/>
            <person name="Chen T."/>
            <person name="Liu G."/>
            <person name="Dyson P."/>
        </authorList>
    </citation>
    <scope>NUCLEOTIDE SEQUENCE [LARGE SCALE GENOMIC DNA]</scope>
    <source>
        <strain evidence="3 4">SPC6</strain>
    </source>
</reference>
<dbReference type="Proteomes" id="UP000095329">
    <property type="component" value="Unassembled WGS sequence"/>
</dbReference>
<keyword evidence="2" id="KW-0472">Membrane</keyword>
<evidence type="ECO:0000256" key="2">
    <source>
        <dbReference type="SAM" id="Phobius"/>
    </source>
</evidence>
<dbReference type="AlphaFoldDB" id="A0A1D3DSF3"/>
<feature type="region of interest" description="Disordered" evidence="1">
    <location>
        <begin position="80"/>
        <end position="119"/>
    </location>
</feature>
<dbReference type="EMBL" id="ASHX02000001">
    <property type="protein sequence ID" value="OEJ95259.1"/>
    <property type="molecule type" value="Genomic_DNA"/>
</dbReference>
<feature type="region of interest" description="Disordered" evidence="1">
    <location>
        <begin position="1"/>
        <end position="55"/>
    </location>
</feature>
<organism evidence="3 4">
    <name type="scientific">Streptomyces thermolilacinus SPC6</name>
    <dbReference type="NCBI Taxonomy" id="1306406"/>
    <lineage>
        <taxon>Bacteria</taxon>
        <taxon>Bacillati</taxon>
        <taxon>Actinomycetota</taxon>
        <taxon>Actinomycetes</taxon>
        <taxon>Kitasatosporales</taxon>
        <taxon>Streptomycetaceae</taxon>
        <taxon>Streptomyces</taxon>
    </lineage>
</organism>